<comment type="caution">
    <text evidence="2">The sequence shown here is derived from an EMBL/GenBank/DDBJ whole genome shotgun (WGS) entry which is preliminary data.</text>
</comment>
<dbReference type="InterPro" id="IPR015919">
    <property type="entry name" value="Cadherin-like_sf"/>
</dbReference>
<evidence type="ECO:0000313" key="2">
    <source>
        <dbReference type="EMBL" id="MFC5409013.1"/>
    </source>
</evidence>
<dbReference type="SUPFAM" id="SSF51126">
    <property type="entry name" value="Pectin lyase-like"/>
    <property type="match status" value="1"/>
</dbReference>
<dbReference type="SUPFAM" id="SSF49313">
    <property type="entry name" value="Cadherin-like"/>
    <property type="match status" value="1"/>
</dbReference>
<dbReference type="RefSeq" id="WP_379842502.1">
    <property type="nucleotide sequence ID" value="NZ_JBHSMA010000001.1"/>
</dbReference>
<dbReference type="Proteomes" id="UP001596106">
    <property type="component" value="Unassembled WGS sequence"/>
</dbReference>
<reference evidence="3" key="1">
    <citation type="journal article" date="2019" name="Int. J. Syst. Evol. Microbiol.">
        <title>The Global Catalogue of Microorganisms (GCM) 10K type strain sequencing project: providing services to taxonomists for standard genome sequencing and annotation.</title>
        <authorList>
            <consortium name="The Broad Institute Genomics Platform"/>
            <consortium name="The Broad Institute Genome Sequencing Center for Infectious Disease"/>
            <person name="Wu L."/>
            <person name="Ma J."/>
        </authorList>
    </citation>
    <scope>NUCLEOTIDE SEQUENCE [LARGE SCALE GENOMIC DNA]</scope>
    <source>
        <strain evidence="3">CCUG 55250</strain>
    </source>
</reference>
<protein>
    <submittedName>
        <fullName evidence="2">Ig domain-containing protein</fullName>
    </submittedName>
</protein>
<dbReference type="InterPro" id="IPR059226">
    <property type="entry name" value="Choice_anch_Q_dom"/>
</dbReference>
<proteinExistence type="predicted"/>
<evidence type="ECO:0000256" key="1">
    <source>
        <dbReference type="SAM" id="Phobius"/>
    </source>
</evidence>
<dbReference type="NCBIfam" id="NF041518">
    <property type="entry name" value="choice_anch_Q"/>
    <property type="match status" value="1"/>
</dbReference>
<feature type="transmembrane region" description="Helical" evidence="1">
    <location>
        <begin position="12"/>
        <end position="30"/>
    </location>
</feature>
<dbReference type="Pfam" id="PF05345">
    <property type="entry name" value="He_PIG"/>
    <property type="match status" value="1"/>
</dbReference>
<name>A0ABW0I8M6_9BACT</name>
<evidence type="ECO:0000313" key="3">
    <source>
        <dbReference type="Proteomes" id="UP001596106"/>
    </source>
</evidence>
<keyword evidence="1" id="KW-0812">Transmembrane</keyword>
<keyword evidence="1" id="KW-1133">Transmembrane helix</keyword>
<dbReference type="InterPro" id="IPR013783">
    <property type="entry name" value="Ig-like_fold"/>
</dbReference>
<accession>A0ABW0I8M6</accession>
<gene>
    <name evidence="2" type="ORF">ACFPMF_06835</name>
</gene>
<organism evidence="2 3">
    <name type="scientific">Larkinella bovis</name>
    <dbReference type="NCBI Taxonomy" id="683041"/>
    <lineage>
        <taxon>Bacteria</taxon>
        <taxon>Pseudomonadati</taxon>
        <taxon>Bacteroidota</taxon>
        <taxon>Cytophagia</taxon>
        <taxon>Cytophagales</taxon>
        <taxon>Spirosomataceae</taxon>
        <taxon>Larkinella</taxon>
    </lineage>
</organism>
<dbReference type="EMBL" id="JBHSMA010000001">
    <property type="protein sequence ID" value="MFC5409013.1"/>
    <property type="molecule type" value="Genomic_DNA"/>
</dbReference>
<keyword evidence="3" id="KW-1185">Reference proteome</keyword>
<dbReference type="InterPro" id="IPR011050">
    <property type="entry name" value="Pectin_lyase_fold/virulence"/>
</dbReference>
<sequence>MITSLRFYRPGAAVYGLFISLMLLTSFNAFSQKIFYVTPNGGDVTQDGSSWDKAYAGTQLQTAIEEASAYSQANGNQDVQVWVAAGTYKPSENGDQEASFSMRNHVAIYGGFVGMENTLGQRPSVLSMPSSTTLSGDIGEPGVSNDNTNRIIGNWTWLNLNTSAVLDGFVITGGDGGDGAGMYNEAINKGDRCTPTVRNCWFIDNVGAIFNWGGNGGYCNPILSNCTFIKNWDEWGGAIRSTGTDNGTSGSQLINCTFIENNSWFGGGGAVSNIEYDAIIDFVAINCRFIHNLADSRGGAINSFMHFGTVNTRIINCSFINNSAKSSGGAIGSEGSGKGIQNTQLINCIFWNNGGENTFVNLFNDKIPAHYCLFETSVTGYEGEGNQTTDRLPFVSETDLRLTACSPAIDAGDPASTPTTSGSTDLAGNPRFYNNGRIDIGAYEFQGSLLAAMSFPPSVTQPILQNTPFVALTVSGCEGGTLSWRSSTGITGTGTTIPVPTDAATTLIYSATCTIGECTSPPGTFTVTIIPPLVTGGFDGYIYGADCSSFRGWAWDRNKPNAAVSVEILDGPKVMATLRADVFRTDLQTAGKGNGKHAFLWSIPDSLKDGKPHYLTARVSGGSFILKDSPKALICQGSSSPGNKAPVPPSPTVLVAPLTAQVGVPFSGTLVAFTDPEGQPLTYQLSDLPAGLTLNETTRVISGTPSEAGTFVLAYSATEATGASPLTNSVSFPLTVTPALSTTVTGDFEGYLDKLDCGGIRGWVWDRKKPNTPLTVEFYLEGSRTVLGSTVANIYRPDLKDAGKGNGAHAYNFSPPGSVSSGTLVRARVLGSTYELKGGAKAYQCAPARLSAETGAELEVRVLGNPVWDQLEVEIRGAEGQSLRLQLTDASGRLLHQRQIEGASPVEQQTFTVREQPAGLMLLQVTSRLKSVMLKVLKQ</sequence>
<keyword evidence="1" id="KW-0472">Membrane</keyword>
<dbReference type="Gene3D" id="2.60.40.10">
    <property type="entry name" value="Immunoglobulins"/>
    <property type="match status" value="1"/>
</dbReference>